<dbReference type="SUPFAM" id="SSF81653">
    <property type="entry name" value="Calcium ATPase, transduction domain A"/>
    <property type="match status" value="1"/>
</dbReference>
<proteinExistence type="inferred from homology"/>
<evidence type="ECO:0000256" key="9">
    <source>
        <dbReference type="ARBA" id="ARBA00022967"/>
    </source>
</evidence>
<comment type="subcellular location">
    <subcellularLocation>
        <location evidence="1">Cell membrane</location>
        <topology evidence="1">Multi-pass membrane protein</topology>
    </subcellularLocation>
</comment>
<dbReference type="PROSITE" id="PS00154">
    <property type="entry name" value="ATPASE_E1_E2"/>
    <property type="match status" value="1"/>
</dbReference>
<dbReference type="NCBIfam" id="TIGR01494">
    <property type="entry name" value="ATPase_P-type"/>
    <property type="match status" value="2"/>
</dbReference>
<dbReference type="Proteomes" id="UP000007845">
    <property type="component" value="Chromosome"/>
</dbReference>
<dbReference type="eggNOG" id="COG0474">
    <property type="taxonomic scope" value="Bacteria"/>
</dbReference>
<dbReference type="SUPFAM" id="SSF56784">
    <property type="entry name" value="HAD-like"/>
    <property type="match status" value="1"/>
</dbReference>
<comment type="similarity">
    <text evidence="2">Belongs to the cation transport ATPase (P-type) (TC 3.A.3) family. Type IIA subfamily.</text>
</comment>
<keyword evidence="6" id="KW-0547">Nucleotide-binding</keyword>
<keyword evidence="7" id="KW-0067">ATP-binding</keyword>
<dbReference type="HOGENOM" id="CLU_002360_3_0_7"/>
<dbReference type="Pfam" id="PF00689">
    <property type="entry name" value="Cation_ATPase_C"/>
    <property type="match status" value="1"/>
</dbReference>
<dbReference type="RefSeq" id="WP_014322146.1">
    <property type="nucleotide sequence ID" value="NC_016803.1"/>
</dbReference>
<sequence>MDEIAFHALSVDETFAALNSSMQGLSSQEAARRLRVHGSNDLVSAKSRSRLAILFSQFKDLLVVVLIVAGFISFGIALVENSWENYRSGTIIFLIVIADAALGFSLEYNASRIVRKLRTLIFSPARAIRDKRLTEIPLQTLVPGDVIDIEQGDKIPADLRIVESNNLQTNEFSLTGESMPVDKTTERFAADLTVADRRNMAFAGTSVASGSGMGVVVFTGMRTELGKIATMTEETIEVRSPLQDELNVLAVRLTVVAGAVSGVLLVLALWLGLGWLVAVTYALGVAVACVPQALPAQLIVAMSSASQHLARKNAVVKSLPTVEALGSTNVICTDKTGTLTRNEMTVTRAWSNERELELTGVGYQPEGEVLDEAGNPVSEEDLQALSLLFRTAILASAGTVHPPDDQHENWYAVGDPSEAALVVMAMKAGAFDGKIEESPKLRSFPFDPGRKRMSFIRRLPEGDCVMMKGATDSILDVCVSMLKDGGVQPMTQGDRERIEDWNIASSDQALRVLALAYRPLNGDFESASLEETERDMVFLGLVGMIDPPRRGVREAMAKCHNAGIDTYMITGDHAATAAAIARDIGLARADGRTVRVVRGKEMAGLGDEELAYMMRSNSALIFSRVEPAHKLRVVRLLGEQGRVVAVTGDGINDAPALKRAHIGVAMGKTGVDVAKEIAEVVLLDDNFSTLVDAVEEGRSIYSNIRKVVLASLTTNVAELLAVLFGLVGIAVGNYAIPMLTIQILAIDLMAEILPLTFLCFDPPTPDDMKRRPRNRSDHILNAATGIEVGFFGSLIGALSVANFFLYMHRHGLTLGQDAIGTIEYARASAMTWLTMAFCQFGNILSRRYQNVSIFNSNILTNKILLASIIISAVQSFAAVHAPGINDFLGFAPIGIVDWLYILAAAGVFLAFWEGLKWMRRRPMQTV</sequence>
<dbReference type="GO" id="GO:1902600">
    <property type="term" value="P:proton transmembrane transport"/>
    <property type="evidence" value="ECO:0007669"/>
    <property type="project" value="TreeGrafter"/>
</dbReference>
<dbReference type="GO" id="GO:0030007">
    <property type="term" value="P:intracellular potassium ion homeostasis"/>
    <property type="evidence" value="ECO:0007669"/>
    <property type="project" value="TreeGrafter"/>
</dbReference>
<dbReference type="SFLD" id="SFLDF00027">
    <property type="entry name" value="p-type_atpase"/>
    <property type="match status" value="1"/>
</dbReference>
<reference evidence="14 15" key="1">
    <citation type="journal article" date="2011" name="J. Bacteriol.">
        <title>Genome sequence of the mercury-methylating strain Desulfovibrio desulfuricans ND132.</title>
        <authorList>
            <person name="Brown S.D."/>
            <person name="Gilmour C.C."/>
            <person name="Kucken A.M."/>
            <person name="Wall J.D."/>
            <person name="Elias D.A."/>
            <person name="Brandt C.C."/>
            <person name="Podar M."/>
            <person name="Chertkov O."/>
            <person name="Held B."/>
            <person name="Bruce D.C."/>
            <person name="Detter J.C."/>
            <person name="Tapia R."/>
            <person name="Han C.S."/>
            <person name="Goodwin L.A."/>
            <person name="Cheng J.F."/>
            <person name="Pitluck S."/>
            <person name="Woyke T."/>
            <person name="Mikhailova N."/>
            <person name="Ivanova N.N."/>
            <person name="Han J."/>
            <person name="Lucas S."/>
            <person name="Lapidus A.L."/>
            <person name="Land M.L."/>
            <person name="Hauser L.J."/>
            <person name="Palumbo A.V."/>
        </authorList>
    </citation>
    <scope>NUCLEOTIDE SEQUENCE [LARGE SCALE GENOMIC DNA]</scope>
    <source>
        <strain evidence="14 15">ND132</strain>
    </source>
</reference>
<keyword evidence="8" id="KW-0460">Magnesium</keyword>
<dbReference type="EMBL" id="CP003220">
    <property type="protein sequence ID" value="EGB14718.1"/>
    <property type="molecule type" value="Genomic_DNA"/>
</dbReference>
<evidence type="ECO:0000313" key="15">
    <source>
        <dbReference type="Proteomes" id="UP000007845"/>
    </source>
</evidence>
<keyword evidence="4" id="KW-0597">Phosphoprotein</keyword>
<dbReference type="Pfam" id="PF13246">
    <property type="entry name" value="Cation_ATPase"/>
    <property type="match status" value="1"/>
</dbReference>
<evidence type="ECO:0000256" key="10">
    <source>
        <dbReference type="ARBA" id="ARBA00022989"/>
    </source>
</evidence>
<dbReference type="OrthoDB" id="9763278at2"/>
<dbReference type="GO" id="GO:0005524">
    <property type="term" value="F:ATP binding"/>
    <property type="evidence" value="ECO:0007669"/>
    <property type="project" value="UniProtKB-KW"/>
</dbReference>
<dbReference type="Gene3D" id="3.40.50.1000">
    <property type="entry name" value="HAD superfamily/HAD-like"/>
    <property type="match status" value="1"/>
</dbReference>
<dbReference type="Pfam" id="PF00690">
    <property type="entry name" value="Cation_ATPase_N"/>
    <property type="match status" value="1"/>
</dbReference>
<dbReference type="InterPro" id="IPR008250">
    <property type="entry name" value="ATPase_P-typ_transduc_dom_A_sf"/>
</dbReference>
<evidence type="ECO:0000256" key="11">
    <source>
        <dbReference type="ARBA" id="ARBA00023136"/>
    </source>
</evidence>
<dbReference type="Gene3D" id="1.20.1110.10">
    <property type="entry name" value="Calcium-transporting ATPase, transmembrane domain"/>
    <property type="match status" value="1"/>
</dbReference>
<dbReference type="InterPro" id="IPR023214">
    <property type="entry name" value="HAD_sf"/>
</dbReference>
<dbReference type="PRINTS" id="PR00120">
    <property type="entry name" value="HATPASE"/>
</dbReference>
<feature type="transmembrane region" description="Helical" evidence="12">
    <location>
        <begin position="824"/>
        <end position="843"/>
    </location>
</feature>
<dbReference type="InterPro" id="IPR004014">
    <property type="entry name" value="ATPase_P-typ_cation-transptr_N"/>
</dbReference>
<dbReference type="KEGG" id="ddn:DND132_1511"/>
<organism evidence="14 15">
    <name type="scientific">Pseudodesulfovibrio mercurii</name>
    <dbReference type="NCBI Taxonomy" id="641491"/>
    <lineage>
        <taxon>Bacteria</taxon>
        <taxon>Pseudomonadati</taxon>
        <taxon>Thermodesulfobacteriota</taxon>
        <taxon>Desulfovibrionia</taxon>
        <taxon>Desulfovibrionales</taxon>
        <taxon>Desulfovibrionaceae</taxon>
    </lineage>
</organism>
<feature type="domain" description="Cation-transporting P-type ATPase N-terminal" evidence="13">
    <location>
        <begin position="5"/>
        <end position="78"/>
    </location>
</feature>
<dbReference type="InterPro" id="IPR036412">
    <property type="entry name" value="HAD-like_sf"/>
</dbReference>
<dbReference type="InterPro" id="IPR023298">
    <property type="entry name" value="ATPase_P-typ_TM_dom_sf"/>
</dbReference>
<dbReference type="InterPro" id="IPR059000">
    <property type="entry name" value="ATPase_P-type_domA"/>
</dbReference>
<dbReference type="STRING" id="641491.DND132_1511"/>
<gene>
    <name evidence="14" type="ORF">DND132_1511</name>
</gene>
<dbReference type="PANTHER" id="PTHR43294">
    <property type="entry name" value="SODIUM/POTASSIUM-TRANSPORTING ATPASE SUBUNIT ALPHA"/>
    <property type="match status" value="1"/>
</dbReference>
<accession>F0JEI9</accession>
<keyword evidence="3" id="KW-1003">Cell membrane</keyword>
<protein>
    <submittedName>
        <fullName evidence="14">ATPase, P-type (Transporting), HAD superfamily, subfamily IC</fullName>
    </submittedName>
</protein>
<dbReference type="InterPro" id="IPR006068">
    <property type="entry name" value="ATPase_P-typ_cation-transptr_C"/>
</dbReference>
<dbReference type="GO" id="GO:0006883">
    <property type="term" value="P:intracellular sodium ion homeostasis"/>
    <property type="evidence" value="ECO:0007669"/>
    <property type="project" value="TreeGrafter"/>
</dbReference>
<dbReference type="AlphaFoldDB" id="F0JEI9"/>
<feature type="transmembrane region" description="Helical" evidence="12">
    <location>
        <begin position="779"/>
        <end position="804"/>
    </location>
</feature>
<keyword evidence="5 12" id="KW-0812">Transmembrane</keyword>
<dbReference type="InterPro" id="IPR044492">
    <property type="entry name" value="P_typ_ATPase_HD_dom"/>
</dbReference>
<evidence type="ECO:0000256" key="5">
    <source>
        <dbReference type="ARBA" id="ARBA00022692"/>
    </source>
</evidence>
<dbReference type="GO" id="GO:1990573">
    <property type="term" value="P:potassium ion import across plasma membrane"/>
    <property type="evidence" value="ECO:0007669"/>
    <property type="project" value="TreeGrafter"/>
</dbReference>
<dbReference type="GO" id="GO:0016887">
    <property type="term" value="F:ATP hydrolysis activity"/>
    <property type="evidence" value="ECO:0007669"/>
    <property type="project" value="InterPro"/>
</dbReference>
<evidence type="ECO:0000256" key="6">
    <source>
        <dbReference type="ARBA" id="ARBA00022741"/>
    </source>
</evidence>
<dbReference type="InterPro" id="IPR018303">
    <property type="entry name" value="ATPase_P-typ_P_site"/>
</dbReference>
<dbReference type="SFLD" id="SFLDG00002">
    <property type="entry name" value="C1.7:_P-type_atpase_like"/>
    <property type="match status" value="1"/>
</dbReference>
<dbReference type="InterPro" id="IPR001757">
    <property type="entry name" value="P_typ_ATPase"/>
</dbReference>
<feature type="transmembrane region" description="Helical" evidence="12">
    <location>
        <begin position="249"/>
        <end position="273"/>
    </location>
</feature>
<feature type="transmembrane region" description="Helical" evidence="12">
    <location>
        <begin position="707"/>
        <end position="730"/>
    </location>
</feature>
<dbReference type="SMR" id="F0JEI9"/>
<dbReference type="Gene3D" id="2.70.150.10">
    <property type="entry name" value="Calcium-transporting ATPase, cytoplasmic transduction domain A"/>
    <property type="match status" value="1"/>
</dbReference>
<keyword evidence="15" id="KW-1185">Reference proteome</keyword>
<evidence type="ECO:0000256" key="8">
    <source>
        <dbReference type="ARBA" id="ARBA00022842"/>
    </source>
</evidence>
<evidence type="ECO:0000256" key="1">
    <source>
        <dbReference type="ARBA" id="ARBA00004651"/>
    </source>
</evidence>
<evidence type="ECO:0000256" key="7">
    <source>
        <dbReference type="ARBA" id="ARBA00022840"/>
    </source>
</evidence>
<keyword evidence="10 12" id="KW-1133">Transmembrane helix</keyword>
<evidence type="ECO:0000259" key="13">
    <source>
        <dbReference type="SMART" id="SM00831"/>
    </source>
</evidence>
<evidence type="ECO:0000256" key="4">
    <source>
        <dbReference type="ARBA" id="ARBA00022553"/>
    </source>
</evidence>
<dbReference type="GO" id="GO:0036376">
    <property type="term" value="P:sodium ion export across plasma membrane"/>
    <property type="evidence" value="ECO:0007669"/>
    <property type="project" value="TreeGrafter"/>
</dbReference>
<feature type="transmembrane region" description="Helical" evidence="12">
    <location>
        <begin position="91"/>
        <end position="110"/>
    </location>
</feature>
<evidence type="ECO:0000256" key="3">
    <source>
        <dbReference type="ARBA" id="ARBA00022475"/>
    </source>
</evidence>
<dbReference type="PANTHER" id="PTHR43294:SF21">
    <property type="entry name" value="CATION TRANSPORTING ATPASE"/>
    <property type="match status" value="1"/>
</dbReference>
<dbReference type="SUPFAM" id="SSF81660">
    <property type="entry name" value="Metal cation-transporting ATPase, ATP-binding domain N"/>
    <property type="match status" value="1"/>
</dbReference>
<keyword evidence="11 12" id="KW-0472">Membrane</keyword>
<evidence type="ECO:0000256" key="2">
    <source>
        <dbReference type="ARBA" id="ARBA00005675"/>
    </source>
</evidence>
<feature type="transmembrane region" description="Helical" evidence="12">
    <location>
        <begin position="887"/>
        <end position="912"/>
    </location>
</feature>
<dbReference type="FunFam" id="2.70.150.10:FF:000160">
    <property type="entry name" value="Sarcoplasmic/endoplasmic reticulum calcium ATPase 1"/>
    <property type="match status" value="1"/>
</dbReference>
<dbReference type="GO" id="GO:0005391">
    <property type="term" value="F:P-type sodium:potassium-exchanging transporter activity"/>
    <property type="evidence" value="ECO:0007669"/>
    <property type="project" value="TreeGrafter"/>
</dbReference>
<dbReference type="Gene3D" id="3.40.1110.10">
    <property type="entry name" value="Calcium-transporting ATPase, cytoplasmic domain N"/>
    <property type="match status" value="1"/>
</dbReference>
<keyword evidence="9" id="KW-1278">Translocase</keyword>
<name>F0JEI9_9BACT</name>
<dbReference type="SMART" id="SM00831">
    <property type="entry name" value="Cation_ATPase_N"/>
    <property type="match status" value="1"/>
</dbReference>
<dbReference type="InterPro" id="IPR023299">
    <property type="entry name" value="ATPase_P-typ_cyto_dom_N"/>
</dbReference>
<dbReference type="Pfam" id="PF00122">
    <property type="entry name" value="E1-E2_ATPase"/>
    <property type="match status" value="1"/>
</dbReference>
<evidence type="ECO:0000256" key="12">
    <source>
        <dbReference type="SAM" id="Phobius"/>
    </source>
</evidence>
<dbReference type="SUPFAM" id="SSF81665">
    <property type="entry name" value="Calcium ATPase, transmembrane domain M"/>
    <property type="match status" value="1"/>
</dbReference>
<dbReference type="FunFam" id="3.40.50.1000:FF:000083">
    <property type="entry name" value="Sodium/potassium-transporting ATPase subunit alpha"/>
    <property type="match status" value="1"/>
</dbReference>
<dbReference type="SFLD" id="SFLDS00003">
    <property type="entry name" value="Haloacid_Dehalogenase"/>
    <property type="match status" value="1"/>
</dbReference>
<dbReference type="InterPro" id="IPR050510">
    <property type="entry name" value="Cation_transp_ATPase_P-type"/>
</dbReference>
<feature type="transmembrane region" description="Helical" evidence="12">
    <location>
        <begin position="279"/>
        <end position="302"/>
    </location>
</feature>
<dbReference type="PRINTS" id="PR00119">
    <property type="entry name" value="CATATPASE"/>
</dbReference>
<feature type="transmembrane region" description="Helical" evidence="12">
    <location>
        <begin position="58"/>
        <end position="79"/>
    </location>
</feature>
<dbReference type="GO" id="GO:0005886">
    <property type="term" value="C:plasma membrane"/>
    <property type="evidence" value="ECO:0007669"/>
    <property type="project" value="UniProtKB-SubCell"/>
</dbReference>
<evidence type="ECO:0000313" key="14">
    <source>
        <dbReference type="EMBL" id="EGB14718.1"/>
    </source>
</evidence>